<dbReference type="InterPro" id="IPR003469">
    <property type="entry name" value="Glyco_hydro_68"/>
</dbReference>
<dbReference type="EMBL" id="FZNQ01000005">
    <property type="protein sequence ID" value="SNR40067.1"/>
    <property type="molecule type" value="Genomic_DNA"/>
</dbReference>
<dbReference type="SUPFAM" id="SSF75005">
    <property type="entry name" value="Arabinanase/levansucrase/invertase"/>
    <property type="match status" value="1"/>
</dbReference>
<dbReference type="Pfam" id="PF02435">
    <property type="entry name" value="Glyco_hydro_68"/>
    <property type="match status" value="1"/>
</dbReference>
<evidence type="ECO:0000313" key="3">
    <source>
        <dbReference type="Proteomes" id="UP000198397"/>
    </source>
</evidence>
<dbReference type="Proteomes" id="UP000198397">
    <property type="component" value="Unassembled WGS sequence"/>
</dbReference>
<dbReference type="GO" id="GO:0009758">
    <property type="term" value="P:carbohydrate utilization"/>
    <property type="evidence" value="ECO:0007669"/>
    <property type="project" value="InterPro"/>
</dbReference>
<keyword evidence="3" id="KW-1185">Reference proteome</keyword>
<gene>
    <name evidence="2" type="ORF">SAMN06264855_1057</name>
</gene>
<dbReference type="RefSeq" id="WP_089384292.1">
    <property type="nucleotide sequence ID" value="NZ_FZNQ01000005.1"/>
</dbReference>
<dbReference type="InterPro" id="IPR023296">
    <property type="entry name" value="Glyco_hydro_beta-prop_sf"/>
</dbReference>
<name>A0A238W0X9_HALVU</name>
<organism evidence="2 3">
    <name type="scientific">Halorubrum vacuolatum</name>
    <name type="common">Natronobacterium vacuolatum</name>
    <dbReference type="NCBI Taxonomy" id="63740"/>
    <lineage>
        <taxon>Archaea</taxon>
        <taxon>Methanobacteriati</taxon>
        <taxon>Methanobacteriota</taxon>
        <taxon>Stenosarchaea group</taxon>
        <taxon>Halobacteria</taxon>
        <taxon>Halobacteriales</taxon>
        <taxon>Haloferacaceae</taxon>
        <taxon>Halorubrum</taxon>
    </lineage>
</organism>
<evidence type="ECO:0000313" key="2">
    <source>
        <dbReference type="EMBL" id="SNR40067.1"/>
    </source>
</evidence>
<proteinExistence type="inferred from homology"/>
<accession>A0A238W0X9</accession>
<sequence length="435" mass="48302">MTDSSETPVRSDGRSTWAREAAERLERTDRTVSPVIYPPETDAFDGLHVWDTWPLRNRDGSLAEIDGHRVILALTATDDLLPGKRHDVAAIHYFHSTDGRSWIHGGPLFDGDALGSRQWAGSAMYEDGAVYAFYTASGFRGEEELTYTQRIAGATGGEVVAVNDADLRIEGEWDHRILLEPDGDLYEREDQSRGMTYTFRDPWFFEDPADGETYLVFEANTPVPEGTNPCDSDPVAAEFNGSIGIARSPTDDPMAWELEPPLLDAVCVNQELERPHLVVRDGQYYLFISSHQHTFAPGIEGYDALYGFVADDLRGKYRPLNGHGMVATNPANAPFQSYSWTAYDHGDELLVVSFFNYYDYVGATLDGIAELPESEQFRRFGGTLAPTLRVALDGDRTTVLGTLRHGDVPLPREALKAVDRGGRPRLAGGRGSYRR</sequence>
<comment type="similarity">
    <text evidence="1">Belongs to the glycosyl hydrolase 68 family.</text>
</comment>
<reference evidence="2 3" key="1">
    <citation type="submission" date="2017-06" db="EMBL/GenBank/DDBJ databases">
        <authorList>
            <person name="Kim H.J."/>
            <person name="Triplett B.A."/>
        </authorList>
    </citation>
    <scope>NUCLEOTIDE SEQUENCE [LARGE SCALE GENOMIC DNA]</scope>
    <source>
        <strain evidence="2 3">DSM 8800</strain>
    </source>
</reference>
<evidence type="ECO:0000256" key="1">
    <source>
        <dbReference type="RuleBase" id="RU361220"/>
    </source>
</evidence>
<protein>
    <submittedName>
        <fullName evidence="2">Levansucrase</fullName>
    </submittedName>
</protein>
<dbReference type="Gene3D" id="2.115.10.20">
    <property type="entry name" value="Glycosyl hydrolase domain, family 43"/>
    <property type="match status" value="1"/>
</dbReference>
<dbReference type="CDD" id="cd08997">
    <property type="entry name" value="GH68"/>
    <property type="match status" value="1"/>
</dbReference>
<dbReference type="GO" id="GO:0050053">
    <property type="term" value="F:levansucrase activity"/>
    <property type="evidence" value="ECO:0007669"/>
    <property type="project" value="InterPro"/>
</dbReference>
<dbReference type="OrthoDB" id="336510at2157"/>
<dbReference type="AlphaFoldDB" id="A0A238W0X9"/>